<dbReference type="EMBL" id="JBBWWQ010000004">
    <property type="protein sequence ID" value="KAK8948714.1"/>
    <property type="molecule type" value="Genomic_DNA"/>
</dbReference>
<keyword evidence="6" id="KW-0812">Transmembrane</keyword>
<comment type="subcellular location">
    <subcellularLocation>
        <location evidence="1">Membrane</location>
        <topology evidence="1">Single-pass type II membrane protein</topology>
    </subcellularLocation>
</comment>
<evidence type="ECO:0000256" key="4">
    <source>
        <dbReference type="ARBA" id="ARBA00023136"/>
    </source>
</evidence>
<proteinExistence type="predicted"/>
<organism evidence="7 8">
    <name type="scientific">Platanthera zijinensis</name>
    <dbReference type="NCBI Taxonomy" id="2320716"/>
    <lineage>
        <taxon>Eukaryota</taxon>
        <taxon>Viridiplantae</taxon>
        <taxon>Streptophyta</taxon>
        <taxon>Embryophyta</taxon>
        <taxon>Tracheophyta</taxon>
        <taxon>Spermatophyta</taxon>
        <taxon>Magnoliopsida</taxon>
        <taxon>Liliopsida</taxon>
        <taxon>Asparagales</taxon>
        <taxon>Orchidaceae</taxon>
        <taxon>Orchidoideae</taxon>
        <taxon>Orchideae</taxon>
        <taxon>Orchidinae</taxon>
        <taxon>Platanthera</taxon>
    </lineage>
</organism>
<keyword evidence="2" id="KW-0328">Glycosyltransferase</keyword>
<keyword evidence="5" id="KW-0325">Glycoprotein</keyword>
<evidence type="ECO:0000256" key="1">
    <source>
        <dbReference type="ARBA" id="ARBA00004606"/>
    </source>
</evidence>
<name>A0AAP0BS75_9ASPA</name>
<accession>A0AAP0BS75</accession>
<sequence>MTKKRAGPPAVTVPIRRHPWLGIHLVASLSALAFLLTLLWIQFYTPNPPLLTPLRFRDPIPFSGKPKIAFLFLTRAGMPLDFVWHAFFMNARVGNFSVYVHSKPGFKLDRSTTRSPFFYGRHIEDSVQVIWGESSMIEAERLLLSVALDDPANQRFVLLSDSCVPLYNFDYVYNYLISSQKSFVDSFFDKKERRYNEKMAPSIPRHKWRKGSQWITLIRRHAEVIVDDDAIFPIFKQYCKRKLKDVDGHIFKPARKKPQSCIPDEHYVPTLLSMRELEDKLERRTLTYTLWNSSKSSWHPVTFKYGNASPQDIDKIKEINNVYYDADLRTEWCQCNGTFVPCFLFARKFSRGAAVQLLSEGTFGPFDASSLLQESS</sequence>
<evidence type="ECO:0000256" key="2">
    <source>
        <dbReference type="ARBA" id="ARBA00022676"/>
    </source>
</evidence>
<dbReference type="InterPro" id="IPR044174">
    <property type="entry name" value="BC10-like"/>
</dbReference>
<keyword evidence="4 6" id="KW-0472">Membrane</keyword>
<dbReference type="PANTHER" id="PTHR31042:SF70">
    <property type="entry name" value="OS01G0695200 PROTEIN"/>
    <property type="match status" value="1"/>
</dbReference>
<keyword evidence="3" id="KW-0808">Transferase</keyword>
<dbReference type="Proteomes" id="UP001418222">
    <property type="component" value="Unassembled WGS sequence"/>
</dbReference>
<reference evidence="7 8" key="1">
    <citation type="journal article" date="2022" name="Nat. Plants">
        <title>Genomes of leafy and leafless Platanthera orchids illuminate the evolution of mycoheterotrophy.</title>
        <authorList>
            <person name="Li M.H."/>
            <person name="Liu K.W."/>
            <person name="Li Z."/>
            <person name="Lu H.C."/>
            <person name="Ye Q.L."/>
            <person name="Zhang D."/>
            <person name="Wang J.Y."/>
            <person name="Li Y.F."/>
            <person name="Zhong Z.M."/>
            <person name="Liu X."/>
            <person name="Yu X."/>
            <person name="Liu D.K."/>
            <person name="Tu X.D."/>
            <person name="Liu B."/>
            <person name="Hao Y."/>
            <person name="Liao X.Y."/>
            <person name="Jiang Y.T."/>
            <person name="Sun W.H."/>
            <person name="Chen J."/>
            <person name="Chen Y.Q."/>
            <person name="Ai Y."/>
            <person name="Zhai J.W."/>
            <person name="Wu S.S."/>
            <person name="Zhou Z."/>
            <person name="Hsiao Y.Y."/>
            <person name="Wu W.L."/>
            <person name="Chen Y.Y."/>
            <person name="Lin Y.F."/>
            <person name="Hsu J.L."/>
            <person name="Li C.Y."/>
            <person name="Wang Z.W."/>
            <person name="Zhao X."/>
            <person name="Zhong W.Y."/>
            <person name="Ma X.K."/>
            <person name="Ma L."/>
            <person name="Huang J."/>
            <person name="Chen G.Z."/>
            <person name="Huang M.Z."/>
            <person name="Huang L."/>
            <person name="Peng D.H."/>
            <person name="Luo Y.B."/>
            <person name="Zou S.Q."/>
            <person name="Chen S.P."/>
            <person name="Lan S."/>
            <person name="Tsai W.C."/>
            <person name="Van de Peer Y."/>
            <person name="Liu Z.J."/>
        </authorList>
    </citation>
    <scope>NUCLEOTIDE SEQUENCE [LARGE SCALE GENOMIC DNA]</scope>
    <source>
        <strain evidence="7">Lor287</strain>
    </source>
</reference>
<evidence type="ECO:0000256" key="6">
    <source>
        <dbReference type="SAM" id="Phobius"/>
    </source>
</evidence>
<dbReference type="GO" id="GO:0016020">
    <property type="term" value="C:membrane"/>
    <property type="evidence" value="ECO:0007669"/>
    <property type="project" value="UniProtKB-SubCell"/>
</dbReference>
<dbReference type="Pfam" id="PF02485">
    <property type="entry name" value="Branch"/>
    <property type="match status" value="1"/>
</dbReference>
<dbReference type="AlphaFoldDB" id="A0AAP0BS75"/>
<keyword evidence="6" id="KW-1133">Transmembrane helix</keyword>
<protein>
    <recommendedName>
        <fullName evidence="9">Core-2/I-branching beta-1,6-N-acetylglucosaminyltransferase family protein</fullName>
    </recommendedName>
</protein>
<evidence type="ECO:0000256" key="3">
    <source>
        <dbReference type="ARBA" id="ARBA00022679"/>
    </source>
</evidence>
<gene>
    <name evidence="7" type="ORF">KSP39_PZI005553</name>
</gene>
<comment type="caution">
    <text evidence="7">The sequence shown here is derived from an EMBL/GenBank/DDBJ whole genome shotgun (WGS) entry which is preliminary data.</text>
</comment>
<keyword evidence="8" id="KW-1185">Reference proteome</keyword>
<dbReference type="PANTHER" id="PTHR31042">
    <property type="entry name" value="CORE-2/I-BRANCHING BETA-1,6-N-ACETYLGLUCOSAMINYLTRANSFERASE FAMILY PROTEIN-RELATED"/>
    <property type="match status" value="1"/>
</dbReference>
<evidence type="ECO:0008006" key="9">
    <source>
        <dbReference type="Google" id="ProtNLM"/>
    </source>
</evidence>
<evidence type="ECO:0000313" key="7">
    <source>
        <dbReference type="EMBL" id="KAK8948714.1"/>
    </source>
</evidence>
<feature type="transmembrane region" description="Helical" evidence="6">
    <location>
        <begin position="21"/>
        <end position="43"/>
    </location>
</feature>
<evidence type="ECO:0000313" key="8">
    <source>
        <dbReference type="Proteomes" id="UP001418222"/>
    </source>
</evidence>
<dbReference type="GO" id="GO:0016757">
    <property type="term" value="F:glycosyltransferase activity"/>
    <property type="evidence" value="ECO:0007669"/>
    <property type="project" value="UniProtKB-KW"/>
</dbReference>
<evidence type="ECO:0000256" key="5">
    <source>
        <dbReference type="ARBA" id="ARBA00023180"/>
    </source>
</evidence>
<dbReference type="InterPro" id="IPR003406">
    <property type="entry name" value="Glyco_trans_14"/>
</dbReference>